<dbReference type="SUPFAM" id="SSF53271">
    <property type="entry name" value="PRTase-like"/>
    <property type="match status" value="1"/>
</dbReference>
<dbReference type="HAMAP" id="MF_01219">
    <property type="entry name" value="PyrR"/>
    <property type="match status" value="1"/>
</dbReference>
<keyword evidence="2 10" id="KW-0806">Transcription termination</keyword>
<dbReference type="NCBIfam" id="NF003548">
    <property type="entry name" value="PRK05205.1-4"/>
    <property type="match status" value="1"/>
</dbReference>
<dbReference type="EC" id="2.4.2.9" evidence="10"/>
<evidence type="ECO:0000256" key="2">
    <source>
        <dbReference type="ARBA" id="ARBA00022472"/>
    </source>
</evidence>
<feature type="domain" description="Phosphoribosyltransferase" evidence="11">
    <location>
        <begin position="7"/>
        <end position="154"/>
    </location>
</feature>
<sequence length="179" mass="19952">MQKAVVLDEQAISRSLTRTAHEIIEKNKGIDDCVLVGIKTRGIHIAKRLAERIEKIEGRPIVVGDLDITLYRDDLTIKTNDAEPEVKGSNIPVDITNKKVILVDDVLYTGRTVRAAMDALMDIGRPSQIQLAVLVDRGHRELPIRADFIGKNIPTSSSEKIVVELMEVDDLDKVSIYEN</sequence>
<evidence type="ECO:0000256" key="6">
    <source>
        <dbReference type="ARBA" id="ARBA00023163"/>
    </source>
</evidence>
<keyword evidence="13" id="KW-1185">Reference proteome</keyword>
<dbReference type="PANTHER" id="PTHR11608:SF0">
    <property type="entry name" value="BIFUNCTIONAL PROTEIN PYRR"/>
    <property type="match status" value="1"/>
</dbReference>
<comment type="similarity">
    <text evidence="1 10">Belongs to the purine/pyrimidine phosphoribosyltransferase family. PyrR subfamily.</text>
</comment>
<keyword evidence="10" id="KW-0694">RNA-binding</keyword>
<dbReference type="STRING" id="157838.AN964_15100"/>
<comment type="function">
    <text evidence="8 10">Also displays a weak uracil phosphoribosyltransferase activity which is not physiologically significant.</text>
</comment>
<keyword evidence="5 10" id="KW-0805">Transcription regulation</keyword>
<dbReference type="GO" id="GO:0003723">
    <property type="term" value="F:RNA binding"/>
    <property type="evidence" value="ECO:0007669"/>
    <property type="project" value="UniProtKB-UniRule"/>
</dbReference>
<dbReference type="GO" id="GO:0004845">
    <property type="term" value="F:uracil phosphoribosyltransferase activity"/>
    <property type="evidence" value="ECO:0007669"/>
    <property type="project" value="UniProtKB-UniRule"/>
</dbReference>
<evidence type="ECO:0000256" key="9">
    <source>
        <dbReference type="ARBA" id="ARBA00063792"/>
    </source>
</evidence>
<evidence type="ECO:0000313" key="13">
    <source>
        <dbReference type="Proteomes" id="UP000051888"/>
    </source>
</evidence>
<dbReference type="PATRIC" id="fig|157838.3.peg.3346"/>
<evidence type="ECO:0000256" key="7">
    <source>
        <dbReference type="ARBA" id="ARBA00053556"/>
    </source>
</evidence>
<comment type="caution">
    <text evidence="12">The sequence shown here is derived from an EMBL/GenBank/DDBJ whole genome shotgun (WGS) entry which is preliminary data.</text>
</comment>
<dbReference type="InterPro" id="IPR029057">
    <property type="entry name" value="PRTase-like"/>
</dbReference>
<evidence type="ECO:0000256" key="1">
    <source>
        <dbReference type="ARBA" id="ARBA00005565"/>
    </source>
</evidence>
<evidence type="ECO:0000313" key="12">
    <source>
        <dbReference type="EMBL" id="KQL55515.1"/>
    </source>
</evidence>
<dbReference type="RefSeq" id="WP_055741255.1">
    <property type="nucleotide sequence ID" value="NZ_JAAIWL010000003.1"/>
</dbReference>
<dbReference type="Pfam" id="PF00156">
    <property type="entry name" value="Pribosyltran"/>
    <property type="match status" value="1"/>
</dbReference>
<dbReference type="EMBL" id="LJJC01000004">
    <property type="protein sequence ID" value="KQL55515.1"/>
    <property type="molecule type" value="Genomic_DNA"/>
</dbReference>
<dbReference type="InterPro" id="IPR023050">
    <property type="entry name" value="PyrR"/>
</dbReference>
<evidence type="ECO:0000256" key="4">
    <source>
        <dbReference type="ARBA" id="ARBA00022679"/>
    </source>
</evidence>
<evidence type="ECO:0000259" key="11">
    <source>
        <dbReference type="Pfam" id="PF00156"/>
    </source>
</evidence>
<organism evidence="12 13">
    <name type="scientific">Heyndrickxia shackletonii</name>
    <dbReference type="NCBI Taxonomy" id="157838"/>
    <lineage>
        <taxon>Bacteria</taxon>
        <taxon>Bacillati</taxon>
        <taxon>Bacillota</taxon>
        <taxon>Bacilli</taxon>
        <taxon>Bacillales</taxon>
        <taxon>Bacillaceae</taxon>
        <taxon>Heyndrickxia</taxon>
    </lineage>
</organism>
<keyword evidence="4 10" id="KW-0808">Transferase</keyword>
<dbReference type="FunFam" id="3.40.50.2020:FF:000020">
    <property type="entry name" value="Bifunctional protein PyrR"/>
    <property type="match status" value="1"/>
</dbReference>
<keyword evidence="3 10" id="KW-0328">Glycosyltransferase</keyword>
<evidence type="ECO:0000256" key="10">
    <source>
        <dbReference type="HAMAP-Rule" id="MF_01219"/>
    </source>
</evidence>
<evidence type="ECO:0000256" key="5">
    <source>
        <dbReference type="ARBA" id="ARBA00023015"/>
    </source>
</evidence>
<dbReference type="NCBIfam" id="NF003547">
    <property type="entry name" value="PRK05205.1-3"/>
    <property type="match status" value="1"/>
</dbReference>
<protein>
    <recommendedName>
        <fullName evidence="10">Bifunctional protein PyrR</fullName>
    </recommendedName>
    <domain>
        <recommendedName>
            <fullName evidence="10">Pyrimidine operon regulatory protein</fullName>
        </recommendedName>
    </domain>
    <domain>
        <recommendedName>
            <fullName evidence="10">Uracil phosphoribosyltransferase</fullName>
            <shortName evidence="10">UPRTase</shortName>
            <ecNumber evidence="10">2.4.2.9</ecNumber>
        </recommendedName>
    </domain>
</protein>
<dbReference type="Gene3D" id="3.40.50.2020">
    <property type="match status" value="1"/>
</dbReference>
<gene>
    <name evidence="10" type="primary">pyrR</name>
    <name evidence="12" type="ORF">AN964_15100</name>
</gene>
<dbReference type="InterPro" id="IPR000836">
    <property type="entry name" value="PRTase_dom"/>
</dbReference>
<dbReference type="Proteomes" id="UP000051888">
    <property type="component" value="Unassembled WGS sequence"/>
</dbReference>
<accession>A0A0Q3WYQ7</accession>
<comment type="function">
    <text evidence="7 10">Regulates transcriptional attenuation of the pyrimidine nucleotide (pyr) operon by binding in a uridine-dependent manner to specific sites on pyr mRNA. This disrupts an antiterminator hairpin in the RNA and favors formation of a downstream transcription terminator, leading to a reduced expression of downstream genes.</text>
</comment>
<comment type="catalytic activity">
    <reaction evidence="10">
        <text>UMP + diphosphate = 5-phospho-alpha-D-ribose 1-diphosphate + uracil</text>
        <dbReference type="Rhea" id="RHEA:13017"/>
        <dbReference type="ChEBI" id="CHEBI:17568"/>
        <dbReference type="ChEBI" id="CHEBI:33019"/>
        <dbReference type="ChEBI" id="CHEBI:57865"/>
        <dbReference type="ChEBI" id="CHEBI:58017"/>
        <dbReference type="EC" id="2.4.2.9"/>
    </reaction>
</comment>
<dbReference type="NCBIfam" id="NF003549">
    <property type="entry name" value="PRK05205.1-5"/>
    <property type="match status" value="1"/>
</dbReference>
<proteinExistence type="inferred from homology"/>
<feature type="short sequence motif" description="PRPP-binding" evidence="10">
    <location>
        <begin position="100"/>
        <end position="112"/>
    </location>
</feature>
<keyword evidence="6 10" id="KW-0804">Transcription</keyword>
<dbReference type="GO" id="GO:0006353">
    <property type="term" value="P:DNA-templated transcription termination"/>
    <property type="evidence" value="ECO:0007669"/>
    <property type="project" value="UniProtKB-UniRule"/>
</dbReference>
<dbReference type="AlphaFoldDB" id="A0A0Q3WYQ7"/>
<reference evidence="12 13" key="1">
    <citation type="submission" date="2015-09" db="EMBL/GenBank/DDBJ databases">
        <title>Genome sequencing project for genomic taxonomy and phylogenomics of Bacillus-like bacteria.</title>
        <authorList>
            <person name="Liu B."/>
            <person name="Wang J."/>
            <person name="Zhu Y."/>
            <person name="Liu G."/>
            <person name="Chen Q."/>
            <person name="Chen Z."/>
            <person name="Lan J."/>
            <person name="Che J."/>
            <person name="Ge C."/>
            <person name="Shi H."/>
            <person name="Pan Z."/>
            <person name="Liu X."/>
        </authorList>
    </citation>
    <scope>NUCLEOTIDE SEQUENCE [LARGE SCALE GENOMIC DNA]</scope>
    <source>
        <strain evidence="12 13">LMG 18435</strain>
    </source>
</reference>
<evidence type="ECO:0000256" key="8">
    <source>
        <dbReference type="ARBA" id="ARBA00056018"/>
    </source>
</evidence>
<dbReference type="NCBIfam" id="NF003545">
    <property type="entry name" value="PRK05205.1-1"/>
    <property type="match status" value="1"/>
</dbReference>
<dbReference type="PANTHER" id="PTHR11608">
    <property type="entry name" value="BIFUNCTIONAL PROTEIN PYRR"/>
    <property type="match status" value="1"/>
</dbReference>
<dbReference type="InterPro" id="IPR050137">
    <property type="entry name" value="PyrR_bifunctional"/>
</dbReference>
<name>A0A0Q3WYQ7_9BACI</name>
<evidence type="ECO:0000256" key="3">
    <source>
        <dbReference type="ARBA" id="ARBA00022676"/>
    </source>
</evidence>
<dbReference type="CDD" id="cd06223">
    <property type="entry name" value="PRTases_typeI"/>
    <property type="match status" value="1"/>
</dbReference>
<comment type="subunit">
    <text evidence="9 10">Homodimer and homohexamer; in equilibrium.</text>
</comment>